<proteinExistence type="predicted"/>
<protein>
    <recommendedName>
        <fullName evidence="1">DUF6900 domain-containing protein</fullName>
    </recommendedName>
</protein>
<evidence type="ECO:0000259" key="1">
    <source>
        <dbReference type="Pfam" id="PF21841"/>
    </source>
</evidence>
<dbReference type="EMBL" id="FNRQ01000001">
    <property type="protein sequence ID" value="SEA04108.1"/>
    <property type="molecule type" value="Genomic_DNA"/>
</dbReference>
<dbReference type="RefSeq" id="WP_090527326.1">
    <property type="nucleotide sequence ID" value="NZ_FNRQ01000001.1"/>
</dbReference>
<dbReference type="AlphaFoldDB" id="A0A1H3XZY6"/>
<keyword evidence="3" id="KW-1185">Reference proteome</keyword>
<feature type="domain" description="DUF6900" evidence="1">
    <location>
        <begin position="9"/>
        <end position="55"/>
    </location>
</feature>
<organism evidence="2 3">
    <name type="scientific">Paraburkholderia sartisoli</name>
    <dbReference type="NCBI Taxonomy" id="83784"/>
    <lineage>
        <taxon>Bacteria</taxon>
        <taxon>Pseudomonadati</taxon>
        <taxon>Pseudomonadota</taxon>
        <taxon>Betaproteobacteria</taxon>
        <taxon>Burkholderiales</taxon>
        <taxon>Burkholderiaceae</taxon>
        <taxon>Paraburkholderia</taxon>
    </lineage>
</organism>
<sequence>MNTVNDERLELLQSIAHETLGIASLQLTGKPTEDFRVISIENLACALEAAYDAGLLVGARIIRAASETRCN</sequence>
<dbReference type="OrthoDB" id="9108067at2"/>
<dbReference type="Proteomes" id="UP000198638">
    <property type="component" value="Unassembled WGS sequence"/>
</dbReference>
<dbReference type="InterPro" id="IPR054195">
    <property type="entry name" value="DUF6900"/>
</dbReference>
<name>A0A1H3XZY6_9BURK</name>
<gene>
    <name evidence="2" type="ORF">SAMN05192564_10166</name>
</gene>
<dbReference type="Pfam" id="PF21841">
    <property type="entry name" value="DUF6900"/>
    <property type="match status" value="1"/>
</dbReference>
<evidence type="ECO:0000313" key="2">
    <source>
        <dbReference type="EMBL" id="SEA04108.1"/>
    </source>
</evidence>
<evidence type="ECO:0000313" key="3">
    <source>
        <dbReference type="Proteomes" id="UP000198638"/>
    </source>
</evidence>
<reference evidence="3" key="1">
    <citation type="submission" date="2016-10" db="EMBL/GenBank/DDBJ databases">
        <authorList>
            <person name="Varghese N."/>
            <person name="Submissions S."/>
        </authorList>
    </citation>
    <scope>NUCLEOTIDE SEQUENCE [LARGE SCALE GENOMIC DNA]</scope>
    <source>
        <strain evidence="3">LMG 24000</strain>
    </source>
</reference>
<accession>A0A1H3XZY6</accession>